<organism evidence="6 7">
    <name type="scientific">Sarcophilus harrisii</name>
    <name type="common">Tasmanian devil</name>
    <name type="synonym">Sarcophilus laniarius</name>
    <dbReference type="NCBI Taxonomy" id="9305"/>
    <lineage>
        <taxon>Eukaryota</taxon>
        <taxon>Metazoa</taxon>
        <taxon>Chordata</taxon>
        <taxon>Craniata</taxon>
        <taxon>Vertebrata</taxon>
        <taxon>Euteleostomi</taxon>
        <taxon>Mammalia</taxon>
        <taxon>Metatheria</taxon>
        <taxon>Dasyuromorphia</taxon>
        <taxon>Dasyuridae</taxon>
        <taxon>Sarcophilus</taxon>
    </lineage>
</organism>
<evidence type="ECO:0000256" key="1">
    <source>
        <dbReference type="ARBA" id="ARBA00014901"/>
    </source>
</evidence>
<dbReference type="PANTHER" id="PTHR44324">
    <property type="entry name" value="WD40 REPEAT DOMAIN 95"/>
    <property type="match status" value="1"/>
</dbReference>
<reference evidence="6" key="2">
    <citation type="submission" date="2025-08" db="UniProtKB">
        <authorList>
            <consortium name="Ensembl"/>
        </authorList>
    </citation>
    <scope>IDENTIFICATION</scope>
</reference>
<reference evidence="6" key="3">
    <citation type="submission" date="2025-09" db="UniProtKB">
        <authorList>
            <consortium name="Ensembl"/>
        </authorList>
    </citation>
    <scope>IDENTIFICATION</scope>
</reference>
<name>A0A7N4NJR7_SARHA</name>
<keyword evidence="3" id="KW-0677">Repeat</keyword>
<feature type="repeat" description="WD" evidence="4">
    <location>
        <begin position="363"/>
        <end position="396"/>
    </location>
</feature>
<dbReference type="PANTHER" id="PTHR44324:SF6">
    <property type="entry name" value="EF-HAND CALCIUM BINDING DOMAIN 8"/>
    <property type="match status" value="1"/>
</dbReference>
<dbReference type="InterPro" id="IPR036322">
    <property type="entry name" value="WD40_repeat_dom_sf"/>
</dbReference>
<proteinExistence type="predicted"/>
<evidence type="ECO:0000313" key="6">
    <source>
        <dbReference type="Ensembl" id="ENSSHAP00000024428.1"/>
    </source>
</evidence>
<evidence type="ECO:0000256" key="3">
    <source>
        <dbReference type="ARBA" id="ARBA00022737"/>
    </source>
</evidence>
<gene>
    <name evidence="6" type="primary">EFCAB8</name>
</gene>
<keyword evidence="7" id="KW-1185">Reference proteome</keyword>
<dbReference type="SMART" id="SM00320">
    <property type="entry name" value="WD40"/>
    <property type="match status" value="9"/>
</dbReference>
<protein>
    <recommendedName>
        <fullName evidence="1">WD repeat-containing protein on Y chromosome</fullName>
    </recommendedName>
</protein>
<sequence length="1132" mass="130391">MLMIPQISHVPPLLPGLQVAFLGYLTILEWVFQETLDIKGFQKVMKETFPSVTDEALESLFWKVDADCVGCVTWHKYLDYLMREFKGKEEMDKDQYRLRLQPPMRIVPLNHGHEIVKLQFLASQFQGSSGRFLTVTKDGILQFWDEFFMLLQTVHLDQTHRRHNQQMWVNDMVCLANINLIAIASTDQDLEFFDISGNKCQKTFIFIDLDSCAVVMDYWTDQHKAVFCVGDTKEKVINTRLCFLTYFLGSSYIKISMQSLLTKKSKIHRSYRLKAIHANWCQQIKFIPQLNVVASCSAIDSTAMVLTVVPTRTDPLKTSTVTLRKGILCFDYCPDRNFLVTGGYDPIILLWNPLFIKKPMWRMKGHQTSVTHVIVNGKSNCIISVSRDKNIRLWDIHNLLCFQSLSGKFFALGNHPITCAYFHKANDTFICGTYSVSDKLLRGNGLTSEGPWASQICSHVWELVTGKKVKEFPVSESKDVELTAMALDELERCLLTGMRNGTVKMWNFTLGVCLLNFPNPDQMEINGITHVNGIFYVAGWNKRITWYLYQNKEVIPLFDHWPYFHTEDILCLAKYRSNILGSASYNGDIFIWNVSWGKPFVHFNASKRFLSFLWEQVFKEEDRVMLADLVNKNIGGKKTWAKKSLWRPMSGASSQTQKPEIRRNLTSAPPALRNTEGKSAKELSFQFKLQALMAWGRQQMPSSKSISPLQIIFLPTRLRTPHTATLLSSAGNGYIYAWSIHDRGGMLGKFQPAENQYQDSVVGAMTSDEKDWILITGDSKGYLKIWDIKDYCKLPNEQKISLVWEERLAQENIYRNLIPTYNRVETQQELPETEEVFGGHVVSLIPPELLISWKAHDKGVTDIAFGEHFHVVISAGADFNVKAWKISGEAIGTFGLSIWRRLVPPGTIDYSPKSSVIETTEMPEIKKVLTLNHFYLSKDDDYTKILTQQRKDQIKLMSLLHSKSPEAMDKLRKLAEESILGSVEAGEGVEDSWIKWKTSGILAYKPKERVHVPETEITPVKFMKEKEVRIQLTHYWGVGWGSGTGEWREEFLRVKSFPSFLAELYSIIQMIKEGEMGKRMRERERERERERQRQTERERREGGKGMKYWEEREIGKIRVNESTGRILFICPC</sequence>
<dbReference type="PROSITE" id="PS00678">
    <property type="entry name" value="WD_REPEATS_1"/>
    <property type="match status" value="1"/>
</dbReference>
<dbReference type="InterPro" id="IPR001680">
    <property type="entry name" value="WD40_rpt"/>
</dbReference>
<accession>A0A7N4NJR7</accession>
<dbReference type="InterPro" id="IPR019775">
    <property type="entry name" value="WD40_repeat_CS"/>
</dbReference>
<evidence type="ECO:0000313" key="7">
    <source>
        <dbReference type="Proteomes" id="UP000007648"/>
    </source>
</evidence>
<dbReference type="InParanoid" id="A0A7N4NJR7"/>
<dbReference type="PROSITE" id="PS50082">
    <property type="entry name" value="WD_REPEATS_2"/>
    <property type="match status" value="2"/>
</dbReference>
<dbReference type="SUPFAM" id="SSF50978">
    <property type="entry name" value="WD40 repeat-like"/>
    <property type="match status" value="2"/>
</dbReference>
<dbReference type="GeneTree" id="ENSGT00940000163617"/>
<reference evidence="6 7" key="1">
    <citation type="journal article" date="2011" name="Proc. Natl. Acad. Sci. U.S.A.">
        <title>Genetic diversity and population structure of the endangered marsupial Sarcophilus harrisii (Tasmanian devil).</title>
        <authorList>
            <person name="Miller W."/>
            <person name="Hayes V.M."/>
            <person name="Ratan A."/>
            <person name="Petersen D.C."/>
            <person name="Wittekindt N.E."/>
            <person name="Miller J."/>
            <person name="Walenz B."/>
            <person name="Knight J."/>
            <person name="Qi J."/>
            <person name="Zhao F."/>
            <person name="Wang Q."/>
            <person name="Bedoya-Reina O.C."/>
            <person name="Katiyar N."/>
            <person name="Tomsho L.P."/>
            <person name="Kasson L.M."/>
            <person name="Hardie R.A."/>
            <person name="Woodbridge P."/>
            <person name="Tindall E.A."/>
            <person name="Bertelsen M.F."/>
            <person name="Dixon D."/>
            <person name="Pyecroft S."/>
            <person name="Helgen K.M."/>
            <person name="Lesk A.M."/>
            <person name="Pringle T.H."/>
            <person name="Patterson N."/>
            <person name="Zhang Y."/>
            <person name="Kreiss A."/>
            <person name="Woods G.M."/>
            <person name="Jones M.E."/>
            <person name="Schuster S.C."/>
        </authorList>
    </citation>
    <scope>NUCLEOTIDE SEQUENCE [LARGE SCALE GENOMIC DNA]</scope>
</reference>
<evidence type="ECO:0000256" key="5">
    <source>
        <dbReference type="SAM" id="MobiDB-lite"/>
    </source>
</evidence>
<evidence type="ECO:0000256" key="2">
    <source>
        <dbReference type="ARBA" id="ARBA00022574"/>
    </source>
</evidence>
<dbReference type="AlphaFoldDB" id="A0A7N4NJR7"/>
<dbReference type="Ensembl" id="ENSSHAT00000001759.2">
    <property type="protein sequence ID" value="ENSSHAP00000024428.1"/>
    <property type="gene ID" value="ENSSHAG00000001553.2"/>
</dbReference>
<evidence type="ECO:0000256" key="4">
    <source>
        <dbReference type="PROSITE-ProRule" id="PRU00221"/>
    </source>
</evidence>
<dbReference type="Gene3D" id="2.130.10.10">
    <property type="entry name" value="YVTN repeat-like/Quinoprotein amine dehydrogenase"/>
    <property type="match status" value="3"/>
</dbReference>
<dbReference type="PROSITE" id="PS50294">
    <property type="entry name" value="WD_REPEATS_REGION"/>
    <property type="match status" value="1"/>
</dbReference>
<dbReference type="InterPro" id="IPR015943">
    <property type="entry name" value="WD40/YVTN_repeat-like_dom_sf"/>
</dbReference>
<dbReference type="SUPFAM" id="SSF47473">
    <property type="entry name" value="EF-hand"/>
    <property type="match status" value="1"/>
</dbReference>
<feature type="repeat" description="WD" evidence="4">
    <location>
        <begin position="853"/>
        <end position="887"/>
    </location>
</feature>
<dbReference type="InterPro" id="IPR011992">
    <property type="entry name" value="EF-hand-dom_pair"/>
</dbReference>
<dbReference type="Proteomes" id="UP000007648">
    <property type="component" value="Unassembled WGS sequence"/>
</dbReference>
<feature type="region of interest" description="Disordered" evidence="5">
    <location>
        <begin position="1078"/>
        <end position="1104"/>
    </location>
</feature>
<dbReference type="Pfam" id="PF00400">
    <property type="entry name" value="WD40"/>
    <property type="match status" value="3"/>
</dbReference>
<keyword evidence="2 4" id="KW-0853">WD repeat</keyword>
<dbReference type="InterPro" id="IPR051242">
    <property type="entry name" value="WD-EF-hand_domain"/>
</dbReference>